<dbReference type="Gene3D" id="1.25.40.20">
    <property type="entry name" value="Ankyrin repeat-containing domain"/>
    <property type="match status" value="1"/>
</dbReference>
<evidence type="ECO:0000259" key="2">
    <source>
        <dbReference type="Pfam" id="PF00536"/>
    </source>
</evidence>
<name>A0A6F9D7M5_9ASCI</name>
<feature type="domain" description="SAM" evidence="2">
    <location>
        <begin position="310"/>
        <end position="363"/>
    </location>
</feature>
<dbReference type="PROSITE" id="PS50297">
    <property type="entry name" value="ANK_REP_REGION"/>
    <property type="match status" value="1"/>
</dbReference>
<dbReference type="Pfam" id="PF13637">
    <property type="entry name" value="Ank_4"/>
    <property type="match status" value="1"/>
</dbReference>
<dbReference type="InterPro" id="IPR013761">
    <property type="entry name" value="SAM/pointed_sf"/>
</dbReference>
<sequence length="507" mass="56442">MLKFSAAGDSDAEEDSFDFGYETDLTVLSPRESTTENIQDVASNSATSHPQADQSLFIKNGQITLLADLHTAVINGSLPLVANILAGDPTMCNKLLGSGWTALMYASNFGKLEIVQKLLEIGADVNVCGPSGCSALMAACKSSCPEKLVCNIVELLLKFNADVTKQDNAGRTALIYAARGGKCEIVNVLLGHDKIDLNSKDKQGWNAADWAIYRNYMEVVKCLANKGPLHINVNQEAISTEIKKILKETNNWLESKIDTDESTCEKDRNLETTNVKPNEEGNTEIPEEPILLENIEENTQNYEKYGQLELLLCGLDLPHLIPLFHEHDIRFDQLLDFTMEDLNIIGIKQHGSKLRILKAVRDWHCQEWKEESLPDLAHSGITFKNVQAVLKSSKDHLQFISRSLGFIQKQLIIHPQLLAPAANMHYEKDPHCHVLQQVEEIVLTTHGLCSSLKCLHVAVKNIPKKAFENNLQLNQADHISKATTKTNYALFFVLTALFSFQVIKSVL</sequence>
<reference evidence="3" key="1">
    <citation type="submission" date="2020-04" db="EMBL/GenBank/DDBJ databases">
        <authorList>
            <person name="Neveu A P."/>
        </authorList>
    </citation>
    <scope>NUCLEOTIDE SEQUENCE</scope>
    <source>
        <tissue evidence="3">Whole embryo</tissue>
    </source>
</reference>
<dbReference type="InterPro" id="IPR001660">
    <property type="entry name" value="SAM"/>
</dbReference>
<feature type="repeat" description="ANK" evidence="1">
    <location>
        <begin position="131"/>
        <end position="168"/>
    </location>
</feature>
<feature type="repeat" description="ANK" evidence="1">
    <location>
        <begin position="98"/>
        <end position="130"/>
    </location>
</feature>
<dbReference type="SUPFAM" id="SSF48403">
    <property type="entry name" value="Ankyrin repeat"/>
    <property type="match status" value="1"/>
</dbReference>
<proteinExistence type="evidence at transcript level"/>
<evidence type="ECO:0000256" key="1">
    <source>
        <dbReference type="PROSITE-ProRule" id="PRU00023"/>
    </source>
</evidence>
<dbReference type="GO" id="GO:0071546">
    <property type="term" value="C:pi-body"/>
    <property type="evidence" value="ECO:0007669"/>
    <property type="project" value="TreeGrafter"/>
</dbReference>
<gene>
    <name evidence="3" type="primary">Asz1</name>
</gene>
<keyword evidence="1" id="KW-0040">ANK repeat</keyword>
<dbReference type="PANTHER" id="PTHR24157">
    <property type="entry name" value="ANKYRIN REPEAT, SAM AND BASIC LEUCINE ZIPPER DOMAIN-CONTAINING PROTEIN 1"/>
    <property type="match status" value="1"/>
</dbReference>
<dbReference type="InterPro" id="IPR002110">
    <property type="entry name" value="Ankyrin_rpt"/>
</dbReference>
<evidence type="ECO:0000313" key="3">
    <source>
        <dbReference type="EMBL" id="CAB3223978.1"/>
    </source>
</evidence>
<accession>A0A6F9D7M5</accession>
<dbReference type="AlphaFoldDB" id="A0A6F9D7M5"/>
<protein>
    <submittedName>
        <fullName evidence="3">Ankyrin repeat, SAM and basic leucine zipper domain-containing protein 1</fullName>
    </submittedName>
</protein>
<dbReference type="EMBL" id="LR783126">
    <property type="protein sequence ID" value="CAB3223978.1"/>
    <property type="molecule type" value="mRNA"/>
</dbReference>
<dbReference type="Gene3D" id="1.10.150.50">
    <property type="entry name" value="Transcription Factor, Ets-1"/>
    <property type="match status" value="1"/>
</dbReference>
<dbReference type="SUPFAM" id="SSF47769">
    <property type="entry name" value="SAM/Pointed domain"/>
    <property type="match status" value="1"/>
</dbReference>
<dbReference type="Pfam" id="PF00536">
    <property type="entry name" value="SAM_1"/>
    <property type="match status" value="1"/>
</dbReference>
<organism evidence="3">
    <name type="scientific">Phallusia mammillata</name>
    <dbReference type="NCBI Taxonomy" id="59560"/>
    <lineage>
        <taxon>Eukaryota</taxon>
        <taxon>Metazoa</taxon>
        <taxon>Chordata</taxon>
        <taxon>Tunicata</taxon>
        <taxon>Ascidiacea</taxon>
        <taxon>Phlebobranchia</taxon>
        <taxon>Ascidiidae</taxon>
        <taxon>Phallusia</taxon>
    </lineage>
</organism>
<dbReference type="SMART" id="SM00248">
    <property type="entry name" value="ANK"/>
    <property type="match status" value="4"/>
</dbReference>
<dbReference type="PROSITE" id="PS50088">
    <property type="entry name" value="ANK_REPEAT"/>
    <property type="match status" value="2"/>
</dbReference>
<dbReference type="PANTHER" id="PTHR24157:SF3">
    <property type="entry name" value="ANKYRIN REPEAT, SAM AND BASIC LEUCINE ZIPPER DOMAIN-CONTAINING PROTEIN 1"/>
    <property type="match status" value="1"/>
</dbReference>
<dbReference type="Pfam" id="PF12796">
    <property type="entry name" value="Ank_2"/>
    <property type="match status" value="1"/>
</dbReference>
<dbReference type="InterPro" id="IPR036770">
    <property type="entry name" value="Ankyrin_rpt-contain_sf"/>
</dbReference>